<dbReference type="PANTHER" id="PTHR46268:SF6">
    <property type="entry name" value="UNIVERSAL STRESS PROTEIN UP12"/>
    <property type="match status" value="1"/>
</dbReference>
<dbReference type="Gene3D" id="3.40.50.620">
    <property type="entry name" value="HUPs"/>
    <property type="match status" value="1"/>
</dbReference>
<dbReference type="RefSeq" id="WP_303678907.1">
    <property type="nucleotide sequence ID" value="NZ_JAPJOB010000007.1"/>
</dbReference>
<dbReference type="AlphaFoldDB" id="A0A2W5I922"/>
<dbReference type="Proteomes" id="UP000248606">
    <property type="component" value="Unassembled WGS sequence"/>
</dbReference>
<evidence type="ECO:0000313" key="4">
    <source>
        <dbReference type="Proteomes" id="UP000248606"/>
    </source>
</evidence>
<feature type="domain" description="UspA" evidence="2">
    <location>
        <begin position="7"/>
        <end position="155"/>
    </location>
</feature>
<proteinExistence type="inferred from homology"/>
<evidence type="ECO:0000256" key="1">
    <source>
        <dbReference type="ARBA" id="ARBA00008791"/>
    </source>
</evidence>
<evidence type="ECO:0000313" key="3">
    <source>
        <dbReference type="EMBL" id="PZP88625.1"/>
    </source>
</evidence>
<reference evidence="3 4" key="1">
    <citation type="submission" date="2017-08" db="EMBL/GenBank/DDBJ databases">
        <title>Infants hospitalized years apart are colonized by the same room-sourced microbial strains.</title>
        <authorList>
            <person name="Brooks B."/>
            <person name="Olm M.R."/>
            <person name="Firek B.A."/>
            <person name="Baker R."/>
            <person name="Thomas B.C."/>
            <person name="Morowitz M.J."/>
            <person name="Banfield J.F."/>
        </authorList>
    </citation>
    <scope>NUCLEOTIDE SEQUENCE [LARGE SCALE GENOMIC DNA]</scope>
    <source>
        <strain evidence="3">S2_006_000_R1_57</strain>
    </source>
</reference>
<dbReference type="PANTHER" id="PTHR46268">
    <property type="entry name" value="STRESS RESPONSE PROTEIN NHAX"/>
    <property type="match status" value="1"/>
</dbReference>
<dbReference type="InterPro" id="IPR006015">
    <property type="entry name" value="Universal_stress_UspA"/>
</dbReference>
<dbReference type="InterPro" id="IPR014729">
    <property type="entry name" value="Rossmann-like_a/b/a_fold"/>
</dbReference>
<dbReference type="Pfam" id="PF00582">
    <property type="entry name" value="Usp"/>
    <property type="match status" value="1"/>
</dbReference>
<organism evidence="3 4">
    <name type="scientific">Lawsonella clevelandensis</name>
    <dbReference type="NCBI Taxonomy" id="1528099"/>
    <lineage>
        <taxon>Bacteria</taxon>
        <taxon>Bacillati</taxon>
        <taxon>Actinomycetota</taxon>
        <taxon>Actinomycetes</taxon>
        <taxon>Mycobacteriales</taxon>
        <taxon>Lawsonellaceae</taxon>
        <taxon>Lawsonella</taxon>
    </lineage>
</organism>
<protein>
    <submittedName>
        <fullName evidence="3">Universal stress protein UspA</fullName>
    </submittedName>
</protein>
<accession>A0A2W5I922</accession>
<comment type="similarity">
    <text evidence="1">Belongs to the universal stress protein A family.</text>
</comment>
<comment type="caution">
    <text evidence="3">The sequence shown here is derived from an EMBL/GenBank/DDBJ whole genome shotgun (WGS) entry which is preliminary data.</text>
</comment>
<name>A0A2W5I922_9ACTN</name>
<dbReference type="InterPro" id="IPR006016">
    <property type="entry name" value="UspA"/>
</dbReference>
<dbReference type="EMBL" id="QFOZ01000009">
    <property type="protein sequence ID" value="PZP88625.1"/>
    <property type="molecule type" value="Genomic_DNA"/>
</dbReference>
<sequence>MTATDRVVLIAYDGSRQAKRAVSIVSTFIHEERVILLTAWQAVQMQATRASSMGGLVQPDWDSEKMVEDPGLTDARNFAFEGEKLARENGITHTESYLVEYTTSVWNAITKAADELDADLIVTGTHGRTGFQELMHPSVADRVLKHGHRPVLIVPPEA</sequence>
<gene>
    <name evidence="3" type="ORF">DI579_05755</name>
</gene>
<dbReference type="SUPFAM" id="SSF52402">
    <property type="entry name" value="Adenine nucleotide alpha hydrolases-like"/>
    <property type="match status" value="1"/>
</dbReference>
<evidence type="ECO:0000259" key="2">
    <source>
        <dbReference type="Pfam" id="PF00582"/>
    </source>
</evidence>
<dbReference type="PRINTS" id="PR01438">
    <property type="entry name" value="UNVRSLSTRESS"/>
</dbReference>
<dbReference type="CDD" id="cd23659">
    <property type="entry name" value="USP_At3g01520-like"/>
    <property type="match status" value="1"/>
</dbReference>